<dbReference type="AlphaFoldDB" id="A0AA41VLZ6"/>
<reference evidence="1" key="1">
    <citation type="submission" date="2022-03" db="EMBL/GenBank/DDBJ databases">
        <title>A functionally conserved STORR gene fusion in Papaver species that diverged 16.8 million years ago.</title>
        <authorList>
            <person name="Catania T."/>
        </authorList>
    </citation>
    <scope>NUCLEOTIDE SEQUENCE</scope>
    <source>
        <strain evidence="1">S-191538</strain>
    </source>
</reference>
<organism evidence="1 2">
    <name type="scientific">Papaver nudicaule</name>
    <name type="common">Iceland poppy</name>
    <dbReference type="NCBI Taxonomy" id="74823"/>
    <lineage>
        <taxon>Eukaryota</taxon>
        <taxon>Viridiplantae</taxon>
        <taxon>Streptophyta</taxon>
        <taxon>Embryophyta</taxon>
        <taxon>Tracheophyta</taxon>
        <taxon>Spermatophyta</taxon>
        <taxon>Magnoliopsida</taxon>
        <taxon>Ranunculales</taxon>
        <taxon>Papaveraceae</taxon>
        <taxon>Papaveroideae</taxon>
        <taxon>Papaver</taxon>
    </lineage>
</organism>
<dbReference type="EMBL" id="JAJJMA010250144">
    <property type="protein sequence ID" value="MCL7043760.1"/>
    <property type="molecule type" value="Genomic_DNA"/>
</dbReference>
<sequence>IMGKLVAATGLIPNRFNKSPSKERRYIVIENIREIRATIILYGDAARMVTDAMLSGDRSSKTLLITSIVYKEDQR</sequence>
<accession>A0AA41VLZ6</accession>
<dbReference type="Proteomes" id="UP001177140">
    <property type="component" value="Unassembled WGS sequence"/>
</dbReference>
<evidence type="ECO:0000313" key="1">
    <source>
        <dbReference type="EMBL" id="MCL7043760.1"/>
    </source>
</evidence>
<proteinExistence type="predicted"/>
<gene>
    <name evidence="1" type="ORF">MKW94_016383</name>
</gene>
<feature type="non-terminal residue" evidence="1">
    <location>
        <position position="1"/>
    </location>
</feature>
<feature type="non-terminal residue" evidence="1">
    <location>
        <position position="75"/>
    </location>
</feature>
<comment type="caution">
    <text evidence="1">The sequence shown here is derived from an EMBL/GenBank/DDBJ whole genome shotgun (WGS) entry which is preliminary data.</text>
</comment>
<name>A0AA41VLZ6_PAPNU</name>
<protein>
    <submittedName>
        <fullName evidence="1">Uncharacterized protein</fullName>
    </submittedName>
</protein>
<evidence type="ECO:0000313" key="2">
    <source>
        <dbReference type="Proteomes" id="UP001177140"/>
    </source>
</evidence>
<keyword evidence="2" id="KW-1185">Reference proteome</keyword>